<protein>
    <recommendedName>
        <fullName evidence="1">Fungal lipase-type domain-containing protein</fullName>
    </recommendedName>
</protein>
<dbReference type="InterPro" id="IPR002921">
    <property type="entry name" value="Fungal_lipase-type"/>
</dbReference>
<evidence type="ECO:0000259" key="1">
    <source>
        <dbReference type="Pfam" id="PF01764"/>
    </source>
</evidence>
<dbReference type="AlphaFoldDB" id="A0A835YUB0"/>
<comment type="caution">
    <text evidence="2">The sequence shown here is derived from an EMBL/GenBank/DDBJ whole genome shotgun (WGS) entry which is preliminary data.</text>
</comment>
<proteinExistence type="predicted"/>
<sequence length="149" mass="16306">MYNYGSPRVGNKAFVELYNQLNGDSFRLVNNLDIVTSLPRQALASMLAEYDHVGRTVVVDHEGVPGNVWVEGIDEGECPVRLRDAARAQKGLIETEMALLQSIVAGEAVSQHLEPYYFVALCAAVGLDPPEQFAALRSSDGPSNWVWTA</sequence>
<dbReference type="SUPFAM" id="SSF53474">
    <property type="entry name" value="alpha/beta-Hydrolases"/>
    <property type="match status" value="1"/>
</dbReference>
<dbReference type="GO" id="GO:0006629">
    <property type="term" value="P:lipid metabolic process"/>
    <property type="evidence" value="ECO:0007669"/>
    <property type="project" value="InterPro"/>
</dbReference>
<dbReference type="InterPro" id="IPR029058">
    <property type="entry name" value="AB_hydrolase_fold"/>
</dbReference>
<gene>
    <name evidence="2" type="ORF">JKP88DRAFT_227518</name>
</gene>
<evidence type="ECO:0000313" key="2">
    <source>
        <dbReference type="EMBL" id="KAG5176703.1"/>
    </source>
</evidence>
<keyword evidence="3" id="KW-1185">Reference proteome</keyword>
<dbReference type="Gene3D" id="3.40.50.1820">
    <property type="entry name" value="alpha/beta hydrolase"/>
    <property type="match status" value="1"/>
</dbReference>
<dbReference type="OrthoDB" id="426718at2759"/>
<reference evidence="2" key="1">
    <citation type="submission" date="2021-02" db="EMBL/GenBank/DDBJ databases">
        <title>First Annotated Genome of the Yellow-green Alga Tribonema minus.</title>
        <authorList>
            <person name="Mahan K.M."/>
        </authorList>
    </citation>
    <scope>NUCLEOTIDE SEQUENCE</scope>
    <source>
        <strain evidence="2">UTEX B ZZ1240</strain>
    </source>
</reference>
<feature type="domain" description="Fungal lipase-type" evidence="1">
    <location>
        <begin position="2"/>
        <end position="40"/>
    </location>
</feature>
<evidence type="ECO:0000313" key="3">
    <source>
        <dbReference type="Proteomes" id="UP000664859"/>
    </source>
</evidence>
<dbReference type="PANTHER" id="PTHR47759">
    <property type="entry name" value="OS04G0509100 PROTEIN"/>
    <property type="match status" value="1"/>
</dbReference>
<dbReference type="PANTHER" id="PTHR47759:SF2">
    <property type="entry name" value="TRIGLYCERIDE LIPASE"/>
    <property type="match status" value="1"/>
</dbReference>
<organism evidence="2 3">
    <name type="scientific">Tribonema minus</name>
    <dbReference type="NCBI Taxonomy" id="303371"/>
    <lineage>
        <taxon>Eukaryota</taxon>
        <taxon>Sar</taxon>
        <taxon>Stramenopiles</taxon>
        <taxon>Ochrophyta</taxon>
        <taxon>PX clade</taxon>
        <taxon>Xanthophyceae</taxon>
        <taxon>Tribonematales</taxon>
        <taxon>Tribonemataceae</taxon>
        <taxon>Tribonema</taxon>
    </lineage>
</organism>
<name>A0A835YUB0_9STRA</name>
<dbReference type="Pfam" id="PF01764">
    <property type="entry name" value="Lipase_3"/>
    <property type="match status" value="1"/>
</dbReference>
<dbReference type="EMBL" id="JAFCMP010000534">
    <property type="protein sequence ID" value="KAG5176703.1"/>
    <property type="molecule type" value="Genomic_DNA"/>
</dbReference>
<dbReference type="Proteomes" id="UP000664859">
    <property type="component" value="Unassembled WGS sequence"/>
</dbReference>
<accession>A0A835YUB0</accession>